<keyword evidence="3" id="KW-1185">Reference proteome</keyword>
<dbReference type="EMBL" id="CAKXYY010000030">
    <property type="protein sequence ID" value="CAH2355661.1"/>
    <property type="molecule type" value="Genomic_DNA"/>
</dbReference>
<comment type="caution">
    <text evidence="2">The sequence shown here is derived from an EMBL/GenBank/DDBJ whole genome shotgun (WGS) entry which is preliminary data.</text>
</comment>
<dbReference type="Proteomes" id="UP000837801">
    <property type="component" value="Unassembled WGS sequence"/>
</dbReference>
<name>A0A9P0W148_9ASCO</name>
<feature type="region of interest" description="Disordered" evidence="1">
    <location>
        <begin position="83"/>
        <end position="102"/>
    </location>
</feature>
<protein>
    <submittedName>
        <fullName evidence="2">Uncharacterized protein</fullName>
    </submittedName>
</protein>
<feature type="region of interest" description="Disordered" evidence="1">
    <location>
        <begin position="1"/>
        <end position="27"/>
    </location>
</feature>
<dbReference type="AlphaFoldDB" id="A0A9P0W148"/>
<organism evidence="2 3">
    <name type="scientific">[Candida] railenensis</name>
    <dbReference type="NCBI Taxonomy" id="45579"/>
    <lineage>
        <taxon>Eukaryota</taxon>
        <taxon>Fungi</taxon>
        <taxon>Dikarya</taxon>
        <taxon>Ascomycota</taxon>
        <taxon>Saccharomycotina</taxon>
        <taxon>Pichiomycetes</taxon>
        <taxon>Debaryomycetaceae</taxon>
        <taxon>Kurtzmaniella</taxon>
    </lineage>
</organism>
<gene>
    <name evidence="2" type="ORF">CLIB1423_30S00936</name>
</gene>
<feature type="compositionally biased region" description="Basic residues" evidence="1">
    <location>
        <begin position="83"/>
        <end position="92"/>
    </location>
</feature>
<evidence type="ECO:0000256" key="1">
    <source>
        <dbReference type="SAM" id="MobiDB-lite"/>
    </source>
</evidence>
<sequence length="326" mass="35274">MKRNNKQEKSNITPVAVNSAPSSVPAPSTAAVAATPAANAAATTGSQKAVKKQIKPILSKAVYTSTAAAVATPASIGYTKITKKHISPKPRKQTTPQLKSQAFASNSAHFTSTIAYPPILSHQPSIITPSTTKESPTNTIQPSATAAPSSTMGSFSNSTIQSFNQLPSPISVVSLEALDLINDYADFEPLTNELSSLLTSTSTEDEEKKKNLAKLSKSSHAIFNVITNSETTPINKQSTINPIRELELSTDSSDYSSNNFSPYRMESLTSVDTNSLYNYQVIPSPLMVQPMDLQTRFDDEYSKLQPDPLFDEHFPMFQFSPESDVF</sequence>
<feature type="compositionally biased region" description="Polar residues" evidence="1">
    <location>
        <begin position="93"/>
        <end position="102"/>
    </location>
</feature>
<feature type="compositionally biased region" description="Low complexity" evidence="1">
    <location>
        <begin position="13"/>
        <end position="27"/>
    </location>
</feature>
<feature type="region of interest" description="Disordered" evidence="1">
    <location>
        <begin position="126"/>
        <end position="153"/>
    </location>
</feature>
<evidence type="ECO:0000313" key="3">
    <source>
        <dbReference type="Proteomes" id="UP000837801"/>
    </source>
</evidence>
<reference evidence="2" key="1">
    <citation type="submission" date="2022-03" db="EMBL/GenBank/DDBJ databases">
        <authorList>
            <person name="Legras J.-L."/>
            <person name="Devillers H."/>
            <person name="Grondin C."/>
        </authorList>
    </citation>
    <scope>NUCLEOTIDE SEQUENCE</scope>
    <source>
        <strain evidence="2">CLIB 1423</strain>
    </source>
</reference>
<proteinExistence type="predicted"/>
<accession>A0A9P0W148</accession>
<evidence type="ECO:0000313" key="2">
    <source>
        <dbReference type="EMBL" id="CAH2355661.1"/>
    </source>
</evidence>